<proteinExistence type="predicted"/>
<evidence type="ECO:0000313" key="2">
    <source>
        <dbReference type="Proteomes" id="UP001162501"/>
    </source>
</evidence>
<protein>
    <submittedName>
        <fullName evidence="1">Uncharacterized protein</fullName>
    </submittedName>
</protein>
<sequence length="107" mass="11315">MGTGWGDGGGAERGARPSAAKGNPDGRAAAGRLGLEAVTGGRYPARLHRMPQQGLCSALSQHLAVCMKGERCHHGTGHQFSESISFLTDEGQRETNLLLELKVSFQL</sequence>
<dbReference type="EMBL" id="OX596101">
    <property type="protein sequence ID" value="CAI9696824.1"/>
    <property type="molecule type" value="Genomic_DNA"/>
</dbReference>
<reference evidence="1" key="1">
    <citation type="submission" date="2023-05" db="EMBL/GenBank/DDBJ databases">
        <authorList>
            <consortium name="ELIXIR-Norway"/>
        </authorList>
    </citation>
    <scope>NUCLEOTIDE SEQUENCE</scope>
</reference>
<evidence type="ECO:0000313" key="1">
    <source>
        <dbReference type="EMBL" id="CAI9696824.1"/>
    </source>
</evidence>
<name>A0ACB0E903_RANTA</name>
<gene>
    <name evidence="1" type="ORF">MRATA1EN3_LOCUS8037</name>
</gene>
<dbReference type="Proteomes" id="UP001162501">
    <property type="component" value="Chromosome 17"/>
</dbReference>
<organism evidence="1 2">
    <name type="scientific">Rangifer tarandus platyrhynchus</name>
    <name type="common">Svalbard reindeer</name>
    <dbReference type="NCBI Taxonomy" id="3082113"/>
    <lineage>
        <taxon>Eukaryota</taxon>
        <taxon>Metazoa</taxon>
        <taxon>Chordata</taxon>
        <taxon>Craniata</taxon>
        <taxon>Vertebrata</taxon>
        <taxon>Euteleostomi</taxon>
        <taxon>Mammalia</taxon>
        <taxon>Eutheria</taxon>
        <taxon>Laurasiatheria</taxon>
        <taxon>Artiodactyla</taxon>
        <taxon>Ruminantia</taxon>
        <taxon>Pecora</taxon>
        <taxon>Cervidae</taxon>
        <taxon>Odocoileinae</taxon>
        <taxon>Rangifer</taxon>
    </lineage>
</organism>
<accession>A0ACB0E903</accession>